<dbReference type="Proteomes" id="UP000321580">
    <property type="component" value="Unassembled WGS sequence"/>
</dbReference>
<keyword evidence="1" id="KW-0802">TPR repeat</keyword>
<keyword evidence="2" id="KW-0732">Signal</keyword>
<evidence type="ECO:0000256" key="2">
    <source>
        <dbReference type="SAM" id="SignalP"/>
    </source>
</evidence>
<evidence type="ECO:0000313" key="3">
    <source>
        <dbReference type="EMBL" id="TXB62027.1"/>
    </source>
</evidence>
<dbReference type="SUPFAM" id="SSF48452">
    <property type="entry name" value="TPR-like"/>
    <property type="match status" value="1"/>
</dbReference>
<protein>
    <submittedName>
        <fullName evidence="3">Tetratricopeptide repeat protein</fullName>
    </submittedName>
</protein>
<dbReference type="RefSeq" id="WP_147168611.1">
    <property type="nucleotide sequence ID" value="NZ_VOOR01000039.1"/>
</dbReference>
<dbReference type="PROSITE" id="PS50005">
    <property type="entry name" value="TPR"/>
    <property type="match status" value="2"/>
</dbReference>
<feature type="signal peptide" evidence="2">
    <location>
        <begin position="1"/>
        <end position="22"/>
    </location>
</feature>
<evidence type="ECO:0000256" key="1">
    <source>
        <dbReference type="PROSITE-ProRule" id="PRU00339"/>
    </source>
</evidence>
<comment type="caution">
    <text evidence="3">The sequence shown here is derived from an EMBL/GenBank/DDBJ whole genome shotgun (WGS) entry which is preliminary data.</text>
</comment>
<evidence type="ECO:0000313" key="4">
    <source>
        <dbReference type="Proteomes" id="UP000321580"/>
    </source>
</evidence>
<keyword evidence="4" id="KW-1185">Reference proteome</keyword>
<dbReference type="AlphaFoldDB" id="A0A5C6RIK4"/>
<organism evidence="3 4">
    <name type="scientific">Phaeodactylibacter luteus</name>
    <dbReference type="NCBI Taxonomy" id="1564516"/>
    <lineage>
        <taxon>Bacteria</taxon>
        <taxon>Pseudomonadati</taxon>
        <taxon>Bacteroidota</taxon>
        <taxon>Saprospiria</taxon>
        <taxon>Saprospirales</taxon>
        <taxon>Haliscomenobacteraceae</taxon>
        <taxon>Phaeodactylibacter</taxon>
    </lineage>
</organism>
<dbReference type="EMBL" id="VOOR01000039">
    <property type="protein sequence ID" value="TXB62027.1"/>
    <property type="molecule type" value="Genomic_DNA"/>
</dbReference>
<dbReference type="InterPro" id="IPR019734">
    <property type="entry name" value="TPR_rpt"/>
</dbReference>
<feature type="repeat" description="TPR" evidence="1">
    <location>
        <begin position="409"/>
        <end position="442"/>
    </location>
</feature>
<dbReference type="SMART" id="SM00028">
    <property type="entry name" value="TPR"/>
    <property type="match status" value="3"/>
</dbReference>
<dbReference type="OrthoDB" id="1466726at2"/>
<name>A0A5C6RIK4_9BACT</name>
<gene>
    <name evidence="3" type="ORF">FRY97_16220</name>
</gene>
<accession>A0A5C6RIK4</accession>
<dbReference type="Gene3D" id="1.25.40.10">
    <property type="entry name" value="Tetratricopeptide repeat domain"/>
    <property type="match status" value="1"/>
</dbReference>
<reference evidence="3 4" key="1">
    <citation type="submission" date="2019-08" db="EMBL/GenBank/DDBJ databases">
        <title>Genome of Phaeodactylibacter luteus.</title>
        <authorList>
            <person name="Bowman J.P."/>
        </authorList>
    </citation>
    <scope>NUCLEOTIDE SEQUENCE [LARGE SCALE GENOMIC DNA]</scope>
    <source>
        <strain evidence="3 4">KCTC 42180</strain>
    </source>
</reference>
<proteinExistence type="predicted"/>
<feature type="repeat" description="TPR" evidence="1">
    <location>
        <begin position="448"/>
        <end position="481"/>
    </location>
</feature>
<dbReference type="Pfam" id="PF13181">
    <property type="entry name" value="TPR_8"/>
    <property type="match status" value="1"/>
</dbReference>
<sequence length="499" mass="56453">MYTFRPVLTALLLTFSFSMASASGKDFRYTPQAREAYAKATSLRFGEAYALLSQIRLTDPGNLVVYHIENYIDFFKIYINEDEKEYKALGEKRDSRLEKIEQEGSPESPYYRFVQADIRLQWALAQLRFGDYFSAFTEVSKAHRLLQENQALHPEFLPNQKDLGILHAMVGTIPDSYKWGIKVLSGLRGTVEGGRSELQQVIIKMKDDPGYAFGQETYVLYALLMLHLEKEEDAAWDILRQAGLSPAENPLHCFLVANMAMRTGRNDKAVEVLEKRPSGPGFHEFPYLDYMHGLAKLRRLDKDAAPYFKRYIAAYNGRNFIKEAHQKLAWQALVNGDQAGYAKQMQTCLSVGYDVAGGDKDAQREAESGKPPHLALLKARLLFDGGYYLEGHELLQGLDAGQLGADAQLEYHYRMGRMLHGLERYPEALKSYQRAFVMGSESPLFFACNAALQMGLIYEELDKPQAAANAFERCLSLKPEAYRTGLHQQAKAGLSRLKG</sequence>
<dbReference type="InterPro" id="IPR011990">
    <property type="entry name" value="TPR-like_helical_dom_sf"/>
</dbReference>
<feature type="chain" id="PRO_5022806352" evidence="2">
    <location>
        <begin position="23"/>
        <end position="499"/>
    </location>
</feature>